<organism evidence="3 4">
    <name type="scientific">Meloidogyne floridensis</name>
    <dbReference type="NCBI Taxonomy" id="298350"/>
    <lineage>
        <taxon>Eukaryota</taxon>
        <taxon>Metazoa</taxon>
        <taxon>Ecdysozoa</taxon>
        <taxon>Nematoda</taxon>
        <taxon>Chromadorea</taxon>
        <taxon>Rhabditida</taxon>
        <taxon>Tylenchina</taxon>
        <taxon>Tylenchomorpha</taxon>
        <taxon>Tylenchoidea</taxon>
        <taxon>Meloidogynidae</taxon>
        <taxon>Meloidogyninae</taxon>
        <taxon>Meloidogyne</taxon>
    </lineage>
</organism>
<dbReference type="InterPro" id="IPR049401">
    <property type="entry name" value="DZF_dom_N"/>
</dbReference>
<dbReference type="InterPro" id="IPR006561">
    <property type="entry name" value="DZF_dom"/>
</dbReference>
<evidence type="ECO:0000313" key="4">
    <source>
        <dbReference type="WBParaSite" id="scf7180000419960.g4541"/>
    </source>
</evidence>
<feature type="region of interest" description="Disordered" evidence="1">
    <location>
        <begin position="412"/>
        <end position="433"/>
    </location>
</feature>
<proteinExistence type="predicted"/>
<dbReference type="InterPro" id="IPR029058">
    <property type="entry name" value="AB_hydrolase_fold"/>
</dbReference>
<accession>A0A915NLR6</accession>
<dbReference type="InterPro" id="IPR049402">
    <property type="entry name" value="DZF_dom_C"/>
</dbReference>
<dbReference type="InterPro" id="IPR036236">
    <property type="entry name" value="Znf_C2H2_sf"/>
</dbReference>
<protein>
    <submittedName>
        <fullName evidence="4">DZF domain-containing protein</fullName>
    </submittedName>
</protein>
<dbReference type="Gene3D" id="3.30.160.60">
    <property type="entry name" value="Classic Zinc Finger"/>
    <property type="match status" value="2"/>
</dbReference>
<reference evidence="4" key="1">
    <citation type="submission" date="2022-11" db="UniProtKB">
        <authorList>
            <consortium name="WormBaseParasite"/>
        </authorList>
    </citation>
    <scope>IDENTIFICATION</scope>
</reference>
<name>A0A915NLR6_9BILA</name>
<dbReference type="Pfam" id="PF07528">
    <property type="entry name" value="DZF_N"/>
    <property type="match status" value="1"/>
</dbReference>
<dbReference type="GO" id="GO:0006629">
    <property type="term" value="P:lipid metabolic process"/>
    <property type="evidence" value="ECO:0007669"/>
    <property type="project" value="InterPro"/>
</dbReference>
<dbReference type="InterPro" id="IPR003386">
    <property type="entry name" value="LACT/PDAT_acylTrfase"/>
</dbReference>
<dbReference type="PROSITE" id="PS00028">
    <property type="entry name" value="ZINC_FINGER_C2H2_1"/>
    <property type="match status" value="2"/>
</dbReference>
<dbReference type="GO" id="GO:0008374">
    <property type="term" value="F:O-acyltransferase activity"/>
    <property type="evidence" value="ECO:0007669"/>
    <property type="project" value="InterPro"/>
</dbReference>
<dbReference type="GO" id="GO:0003725">
    <property type="term" value="F:double-stranded RNA binding"/>
    <property type="evidence" value="ECO:0007669"/>
    <property type="project" value="TreeGrafter"/>
</dbReference>
<sequence length="1177" mass="130333">MFGYQQTAYNYPAYASANGQQTANLVGYQQQTGTTGTGTAAAMTQMGNAAAASGYTYDTSQYSLAASAYAHYSQAAQQQQTATATGSYTGQPTSTDYTGYTATISSGAYGVIGGGKPTTGATKTGAGTGANAVTAHYAGYEAAVYAAASNYLQNKNQARTGGSNWKGGRGGQFGGKKRYGLGHQSRDIQHFFCEVCKISCAGQAAYKDHTDGKPHKKREQAVKEEAMHKRIGFRCEVCEVTCSSKDTFDAHVKGQKHQRTIALLRRMGKPVPQIDLDNIGANLTTKAQGKPIPTVGTSGPLKKVVGVTGTKFVGGTTLLTTGEEYKMGTNAATAVTGAMKPQDLEKALLGDEDVKPVGEEFIEEDKDSLGKFVAYMCKLCDCKFSDINAKNVHLKGRRHRLQYKQKVDPSLKVENKSGWGGRRDGHRRRGQKDDGYYNGHAEFQFMQQPRPILPMPRNQEVMDDKHVIQKLQQIQLSVEEVREVDRLALYVEKTLKAVSDSMINSTELTAEQVEQKRVLKGVMRVGLLAQHLLLKTDKMIDLVVLCSNIPSITLLKKVVELFKKFAELNDTDKLTIQEKINEAAFIINLSTIPFECRVTMTSVVLREGNQPPPQQKEGEKEAPKVEEEAPPIDPLPREACLNALAELRRAKFYQVKCMPLHSMNPTVKAVRDISQRVRTWSPLHNWAITLLVEKTIASISMPLSPGDAVRRIFEVISSGIFLSKRSKLLDPCEKEPVDVLGHITDQEREDITSSAQHALRLIAYNQVYKILGIDRIPDPLPMPETQQLGGGAKTGQKRARAGSFAGGVNEDQNDGYDVVVGLDASATDPVGGKGIHDGEAPNAKKGKVEAVEVMEVGVPGDAGSRLRANLTGKPSTVHIFCDKTTKDYFDLWLNLELFSPLIIDCWADNMRLEFNVTTGMAQELEGVHVRVPGFGNTETIEWLDASRRSPSEYFAPIVESLVSWGYTRGINVVGAPYDWRRAPRELSKYFVKLKHLIESLFYKNGNQKIVIMAHSMGNCMANYFYHNFVNQAWKDKFLEGHISLAGAWGGSTQVIKVYASGYNMDHWRVVLPPSRLRTMQRSFTSSALLFPSPKLWGPNETFVITPRKNYSLSNIEDFFTDIEFPQGLEQWKSESPSLIIDPPGVKVYCIYGSEVKTPEQYIWYHNWLFPDYQPYLR</sequence>
<dbReference type="PANTHER" id="PTHR45762">
    <property type="entry name" value="ZINC FINGER RNA-BINDING PROTEIN"/>
    <property type="match status" value="1"/>
</dbReference>
<keyword evidence="3" id="KW-1185">Reference proteome</keyword>
<feature type="domain" description="DZF" evidence="2">
    <location>
        <begin position="443"/>
        <end position="815"/>
    </location>
</feature>
<dbReference type="GO" id="GO:0003727">
    <property type="term" value="F:single-stranded RNA binding"/>
    <property type="evidence" value="ECO:0007669"/>
    <property type="project" value="TreeGrafter"/>
</dbReference>
<dbReference type="InterPro" id="IPR043519">
    <property type="entry name" value="NT_sf"/>
</dbReference>
<evidence type="ECO:0000256" key="1">
    <source>
        <dbReference type="SAM" id="MobiDB-lite"/>
    </source>
</evidence>
<dbReference type="SUPFAM" id="SSF53474">
    <property type="entry name" value="alpha/beta-Hydrolases"/>
    <property type="match status" value="1"/>
</dbReference>
<dbReference type="GO" id="GO:0008270">
    <property type="term" value="F:zinc ion binding"/>
    <property type="evidence" value="ECO:0007669"/>
    <property type="project" value="InterPro"/>
</dbReference>
<dbReference type="AlphaFoldDB" id="A0A915NLR6"/>
<dbReference type="InterPro" id="IPR013087">
    <property type="entry name" value="Znf_C2H2_type"/>
</dbReference>
<dbReference type="FunFam" id="1.10.1410.40:FF:000001">
    <property type="entry name" value="interleukin enhancer-binding factor 3 isoform X1"/>
    <property type="match status" value="1"/>
</dbReference>
<dbReference type="Gene3D" id="3.30.460.10">
    <property type="entry name" value="Beta Polymerase, domain 2"/>
    <property type="match status" value="1"/>
</dbReference>
<dbReference type="Pfam" id="PF12874">
    <property type="entry name" value="zf-met"/>
    <property type="match status" value="3"/>
</dbReference>
<dbReference type="InterPro" id="IPR003604">
    <property type="entry name" value="Matrin/U1-like-C_Znf_C2H2"/>
</dbReference>
<dbReference type="SMART" id="SM00355">
    <property type="entry name" value="ZnF_C2H2"/>
    <property type="match status" value="3"/>
</dbReference>
<dbReference type="PROSITE" id="PS51703">
    <property type="entry name" value="DZF"/>
    <property type="match status" value="1"/>
</dbReference>
<dbReference type="Proteomes" id="UP000887560">
    <property type="component" value="Unplaced"/>
</dbReference>
<dbReference type="WBParaSite" id="scf7180000419960.g4541">
    <property type="protein sequence ID" value="scf7180000419960.g4541"/>
    <property type="gene ID" value="scf7180000419960.g4541"/>
</dbReference>
<feature type="region of interest" description="Disordered" evidence="1">
    <location>
        <begin position="607"/>
        <end position="631"/>
    </location>
</feature>
<dbReference type="Pfam" id="PF02450">
    <property type="entry name" value="LCAT"/>
    <property type="match status" value="1"/>
</dbReference>
<dbReference type="SUPFAM" id="SSF57667">
    <property type="entry name" value="beta-beta-alpha zinc fingers"/>
    <property type="match status" value="3"/>
</dbReference>
<dbReference type="PANTHER" id="PTHR45762:SF3">
    <property type="entry name" value="ZINC-FINGER PROTEIN AT 72D, ISOFORM B"/>
    <property type="match status" value="1"/>
</dbReference>
<evidence type="ECO:0000313" key="3">
    <source>
        <dbReference type="Proteomes" id="UP000887560"/>
    </source>
</evidence>
<dbReference type="GO" id="GO:0071011">
    <property type="term" value="C:precatalytic spliceosome"/>
    <property type="evidence" value="ECO:0007669"/>
    <property type="project" value="TreeGrafter"/>
</dbReference>
<feature type="compositionally biased region" description="Basic and acidic residues" evidence="1">
    <location>
        <begin position="616"/>
        <end position="627"/>
    </location>
</feature>
<evidence type="ECO:0000259" key="2">
    <source>
        <dbReference type="PROSITE" id="PS51703"/>
    </source>
</evidence>
<dbReference type="Pfam" id="PF20965">
    <property type="entry name" value="DZF_C"/>
    <property type="match status" value="1"/>
</dbReference>
<dbReference type="Gene3D" id="1.10.1410.40">
    <property type="match status" value="1"/>
</dbReference>
<dbReference type="SMART" id="SM00451">
    <property type="entry name" value="ZnF_U1"/>
    <property type="match status" value="3"/>
</dbReference>
<dbReference type="Gene3D" id="3.40.50.1820">
    <property type="entry name" value="alpha/beta hydrolase"/>
    <property type="match status" value="1"/>
</dbReference>
<dbReference type="SMART" id="SM00572">
    <property type="entry name" value="DZF"/>
    <property type="match status" value="1"/>
</dbReference>